<dbReference type="RefSeq" id="XP_016763008.1">
    <property type="nucleotide sequence ID" value="XM_016901069.1"/>
</dbReference>
<protein>
    <submittedName>
        <fullName evidence="2">Uncharacterized protein</fullName>
    </submittedName>
</protein>
<sequence length="100" mass="10981">MSLKTTFMCLVVEASKHAVTLVVARPVEMLLDSASEFAPNKEVTRSFERHSPLTLTSSHVHTEASHQYVPQASSSTASPQRWNTGTTSHATTREVVDRDA</sequence>
<feature type="compositionally biased region" description="Basic and acidic residues" evidence="1">
    <location>
        <begin position="91"/>
        <end position="100"/>
    </location>
</feature>
<reference evidence="2 3" key="1">
    <citation type="journal article" date="2012" name="PLoS Pathog.">
        <title>Diverse lifestyles and strategies of plant pathogenesis encoded in the genomes of eighteen Dothideomycetes fungi.</title>
        <authorList>
            <person name="Ohm R.A."/>
            <person name="Feau N."/>
            <person name="Henrissat B."/>
            <person name="Schoch C.L."/>
            <person name="Horwitz B.A."/>
            <person name="Barry K.W."/>
            <person name="Condon B.J."/>
            <person name="Copeland A.C."/>
            <person name="Dhillon B."/>
            <person name="Glaser F."/>
            <person name="Hesse C.N."/>
            <person name="Kosti I."/>
            <person name="LaButti K."/>
            <person name="Lindquist E.A."/>
            <person name="Lucas S."/>
            <person name="Salamov A.A."/>
            <person name="Bradshaw R.E."/>
            <person name="Ciuffetti L."/>
            <person name="Hamelin R.C."/>
            <person name="Kema G.H.J."/>
            <person name="Lawrence C."/>
            <person name="Scott J.A."/>
            <person name="Spatafora J.W."/>
            <person name="Turgeon B.G."/>
            <person name="de Wit P.J.G.M."/>
            <person name="Zhong S."/>
            <person name="Goodwin S.B."/>
            <person name="Grigoriev I.V."/>
        </authorList>
    </citation>
    <scope>NUCLEOTIDE SEQUENCE [LARGE SCALE GENOMIC DNA]</scope>
    <source>
        <strain evidence="2 3">SO2202</strain>
    </source>
</reference>
<accession>M3B535</accession>
<feature type="region of interest" description="Disordered" evidence="1">
    <location>
        <begin position="55"/>
        <end position="100"/>
    </location>
</feature>
<dbReference type="Proteomes" id="UP000016931">
    <property type="component" value="Unassembled WGS sequence"/>
</dbReference>
<dbReference type="EMBL" id="KB456261">
    <property type="protein sequence ID" value="EMF14887.1"/>
    <property type="molecule type" value="Genomic_DNA"/>
</dbReference>
<dbReference type="HOGENOM" id="CLU_2307825_0_0_1"/>
<gene>
    <name evidence="2" type="ORF">SEPMUDRAFT_114022</name>
</gene>
<keyword evidence="3" id="KW-1185">Reference proteome</keyword>
<evidence type="ECO:0000256" key="1">
    <source>
        <dbReference type="SAM" id="MobiDB-lite"/>
    </source>
</evidence>
<feature type="compositionally biased region" description="Polar residues" evidence="1">
    <location>
        <begin position="68"/>
        <end position="90"/>
    </location>
</feature>
<proteinExistence type="predicted"/>
<dbReference type="AlphaFoldDB" id="M3B535"/>
<evidence type="ECO:0000313" key="3">
    <source>
        <dbReference type="Proteomes" id="UP000016931"/>
    </source>
</evidence>
<name>M3B535_SPHMS</name>
<evidence type="ECO:0000313" key="2">
    <source>
        <dbReference type="EMBL" id="EMF14887.1"/>
    </source>
</evidence>
<organism evidence="2 3">
    <name type="scientific">Sphaerulina musiva (strain SO2202)</name>
    <name type="common">Poplar stem canker fungus</name>
    <name type="synonym">Septoria musiva</name>
    <dbReference type="NCBI Taxonomy" id="692275"/>
    <lineage>
        <taxon>Eukaryota</taxon>
        <taxon>Fungi</taxon>
        <taxon>Dikarya</taxon>
        <taxon>Ascomycota</taxon>
        <taxon>Pezizomycotina</taxon>
        <taxon>Dothideomycetes</taxon>
        <taxon>Dothideomycetidae</taxon>
        <taxon>Mycosphaerellales</taxon>
        <taxon>Mycosphaerellaceae</taxon>
        <taxon>Sphaerulina</taxon>
    </lineage>
</organism>
<dbReference type="GeneID" id="27898206"/>